<dbReference type="InterPro" id="IPR050950">
    <property type="entry name" value="HTH-type_LysR_regulators"/>
</dbReference>
<dbReference type="Gene3D" id="3.40.190.290">
    <property type="match status" value="1"/>
</dbReference>
<feature type="domain" description="HTH lysR-type" evidence="5">
    <location>
        <begin position="1"/>
        <end position="58"/>
    </location>
</feature>
<evidence type="ECO:0000256" key="3">
    <source>
        <dbReference type="ARBA" id="ARBA00023125"/>
    </source>
</evidence>
<evidence type="ECO:0000313" key="6">
    <source>
        <dbReference type="EMBL" id="PXY19018.1"/>
    </source>
</evidence>
<keyword evidence="2" id="KW-0805">Transcription regulation</keyword>
<evidence type="ECO:0000259" key="5">
    <source>
        <dbReference type="PROSITE" id="PS50931"/>
    </source>
</evidence>
<dbReference type="GO" id="GO:0005829">
    <property type="term" value="C:cytosol"/>
    <property type="evidence" value="ECO:0007669"/>
    <property type="project" value="TreeGrafter"/>
</dbReference>
<gene>
    <name evidence="6" type="ORF">BAY60_29820</name>
</gene>
<reference evidence="6 7" key="1">
    <citation type="submission" date="2016-07" db="EMBL/GenBank/DDBJ databases">
        <title>Draft genome sequence of Prauserella muralis DSM 45305, isolated from a mould-covered wall in an indoor environment.</title>
        <authorList>
            <person name="Ruckert C."/>
            <person name="Albersmeier A."/>
            <person name="Jiang C.-L."/>
            <person name="Jiang Y."/>
            <person name="Kalinowski J."/>
            <person name="Schneider O."/>
            <person name="Winkler A."/>
            <person name="Zotchev S.B."/>
        </authorList>
    </citation>
    <scope>NUCLEOTIDE SEQUENCE [LARGE SCALE GENOMIC DNA]</scope>
    <source>
        <strain evidence="6 7">DSM 45305</strain>
    </source>
</reference>
<keyword evidence="4" id="KW-0804">Transcription</keyword>
<dbReference type="GO" id="GO:0003677">
    <property type="term" value="F:DNA binding"/>
    <property type="evidence" value="ECO:0007669"/>
    <property type="project" value="UniProtKB-KW"/>
</dbReference>
<accession>A0A2V4AGG2</accession>
<keyword evidence="3" id="KW-0238">DNA-binding</keyword>
<evidence type="ECO:0000313" key="7">
    <source>
        <dbReference type="Proteomes" id="UP000249915"/>
    </source>
</evidence>
<comment type="similarity">
    <text evidence="1">Belongs to the LysR transcriptional regulatory family.</text>
</comment>
<evidence type="ECO:0000256" key="4">
    <source>
        <dbReference type="ARBA" id="ARBA00023163"/>
    </source>
</evidence>
<dbReference type="PANTHER" id="PTHR30419">
    <property type="entry name" value="HTH-TYPE TRANSCRIPTIONAL REGULATOR YBHD"/>
    <property type="match status" value="1"/>
</dbReference>
<dbReference type="SUPFAM" id="SSF53850">
    <property type="entry name" value="Periplasmic binding protein-like II"/>
    <property type="match status" value="1"/>
</dbReference>
<proteinExistence type="inferred from homology"/>
<dbReference type="PROSITE" id="PS50931">
    <property type="entry name" value="HTH_LYSR"/>
    <property type="match status" value="1"/>
</dbReference>
<dbReference type="InterPro" id="IPR005119">
    <property type="entry name" value="LysR_subst-bd"/>
</dbReference>
<keyword evidence="7" id="KW-1185">Reference proteome</keyword>
<dbReference type="Gene3D" id="1.10.10.10">
    <property type="entry name" value="Winged helix-like DNA-binding domain superfamily/Winged helix DNA-binding domain"/>
    <property type="match status" value="1"/>
</dbReference>
<name>A0A2V4AGG2_9PSEU</name>
<dbReference type="RefSeq" id="WP_112284945.1">
    <property type="nucleotide sequence ID" value="NZ_MASW01000007.1"/>
</dbReference>
<dbReference type="EMBL" id="MASW01000007">
    <property type="protein sequence ID" value="PXY19018.1"/>
    <property type="molecule type" value="Genomic_DNA"/>
</dbReference>
<evidence type="ECO:0000256" key="2">
    <source>
        <dbReference type="ARBA" id="ARBA00023015"/>
    </source>
</evidence>
<evidence type="ECO:0000256" key="1">
    <source>
        <dbReference type="ARBA" id="ARBA00009437"/>
    </source>
</evidence>
<sequence length="296" mass="30670">MELRQLRYFLTVAEEASFTRAAARLHVAQPGVSAQIRSLERELGQPLLDRSARAVRLTEAGAAVLPYARAALAAVEDVRTAVDELTGLLRGKVAVGMVAGSAALGVPEVLAAFHDAHPGVEVTLTEADTDPMLDALRAGRLDVAIAAFAGAAPDGIETRTLSDQPLVAAVGEGDPLAGRRGVTLAELGDRALIGMRPGTAMRAILDAACAAEGVAPRIAFEAGNPQVLGDLAARGLGVAILPESTARARPDLRVVPVTVPPMRGRVALAWRAEGPNGPAARAFIEHARARLATPPE</sequence>
<dbReference type="GO" id="GO:0003700">
    <property type="term" value="F:DNA-binding transcription factor activity"/>
    <property type="evidence" value="ECO:0007669"/>
    <property type="project" value="InterPro"/>
</dbReference>
<dbReference type="Pfam" id="PF03466">
    <property type="entry name" value="LysR_substrate"/>
    <property type="match status" value="1"/>
</dbReference>
<dbReference type="SUPFAM" id="SSF46785">
    <property type="entry name" value="Winged helix' DNA-binding domain"/>
    <property type="match status" value="1"/>
</dbReference>
<dbReference type="Proteomes" id="UP000249915">
    <property type="component" value="Unassembled WGS sequence"/>
</dbReference>
<dbReference type="InterPro" id="IPR036390">
    <property type="entry name" value="WH_DNA-bd_sf"/>
</dbReference>
<dbReference type="FunFam" id="1.10.10.10:FF:000001">
    <property type="entry name" value="LysR family transcriptional regulator"/>
    <property type="match status" value="1"/>
</dbReference>
<dbReference type="Pfam" id="PF00126">
    <property type="entry name" value="HTH_1"/>
    <property type="match status" value="1"/>
</dbReference>
<dbReference type="InterPro" id="IPR036388">
    <property type="entry name" value="WH-like_DNA-bd_sf"/>
</dbReference>
<dbReference type="InterPro" id="IPR000847">
    <property type="entry name" value="LysR_HTH_N"/>
</dbReference>
<protein>
    <submittedName>
        <fullName evidence="6">LysR family transcriptional regulator</fullName>
    </submittedName>
</protein>
<dbReference type="PRINTS" id="PR00039">
    <property type="entry name" value="HTHLYSR"/>
</dbReference>
<organism evidence="6 7">
    <name type="scientific">Prauserella muralis</name>
    <dbReference type="NCBI Taxonomy" id="588067"/>
    <lineage>
        <taxon>Bacteria</taxon>
        <taxon>Bacillati</taxon>
        <taxon>Actinomycetota</taxon>
        <taxon>Actinomycetes</taxon>
        <taxon>Pseudonocardiales</taxon>
        <taxon>Pseudonocardiaceae</taxon>
        <taxon>Prauserella</taxon>
    </lineage>
</organism>
<dbReference type="OrthoDB" id="3181812at2"/>
<comment type="caution">
    <text evidence="6">The sequence shown here is derived from an EMBL/GenBank/DDBJ whole genome shotgun (WGS) entry which is preliminary data.</text>
</comment>
<dbReference type="AlphaFoldDB" id="A0A2V4AGG2"/>